<evidence type="ECO:0000259" key="4">
    <source>
        <dbReference type="Pfam" id="PF03469"/>
    </source>
</evidence>
<feature type="coiled-coil region" evidence="1">
    <location>
        <begin position="330"/>
        <end position="550"/>
    </location>
</feature>
<evidence type="ECO:0000313" key="6">
    <source>
        <dbReference type="Proteomes" id="UP001359559"/>
    </source>
</evidence>
<protein>
    <recommendedName>
        <fullName evidence="7">XH/XS domain-containing protein</fullName>
    </recommendedName>
</protein>
<evidence type="ECO:0000259" key="3">
    <source>
        <dbReference type="Pfam" id="PF03468"/>
    </source>
</evidence>
<dbReference type="InterPro" id="IPR038588">
    <property type="entry name" value="XS_domain_sf"/>
</dbReference>
<dbReference type="InterPro" id="IPR005379">
    <property type="entry name" value="FDM1-5/IDN2_XH"/>
</dbReference>
<dbReference type="PANTHER" id="PTHR21596">
    <property type="entry name" value="RIBONUCLEASE P SUBUNIT P38"/>
    <property type="match status" value="1"/>
</dbReference>
<organism evidence="5 6">
    <name type="scientific">Clitoria ternatea</name>
    <name type="common">Butterfly pea</name>
    <dbReference type="NCBI Taxonomy" id="43366"/>
    <lineage>
        <taxon>Eukaryota</taxon>
        <taxon>Viridiplantae</taxon>
        <taxon>Streptophyta</taxon>
        <taxon>Embryophyta</taxon>
        <taxon>Tracheophyta</taxon>
        <taxon>Spermatophyta</taxon>
        <taxon>Magnoliopsida</taxon>
        <taxon>eudicotyledons</taxon>
        <taxon>Gunneridae</taxon>
        <taxon>Pentapetalae</taxon>
        <taxon>rosids</taxon>
        <taxon>fabids</taxon>
        <taxon>Fabales</taxon>
        <taxon>Fabaceae</taxon>
        <taxon>Papilionoideae</taxon>
        <taxon>50 kb inversion clade</taxon>
        <taxon>NPAAA clade</taxon>
        <taxon>indigoferoid/millettioid clade</taxon>
        <taxon>Phaseoleae</taxon>
        <taxon>Clitoria</taxon>
    </lineage>
</organism>
<dbReference type="Pfam" id="PF03468">
    <property type="entry name" value="XS"/>
    <property type="match status" value="1"/>
</dbReference>
<reference evidence="5 6" key="1">
    <citation type="submission" date="2024-01" db="EMBL/GenBank/DDBJ databases">
        <title>The genomes of 5 underutilized Papilionoideae crops provide insights into root nodulation and disease resistance.</title>
        <authorList>
            <person name="Yuan L."/>
        </authorList>
    </citation>
    <scope>NUCLEOTIDE SEQUENCE [LARGE SCALE GENOMIC DNA]</scope>
    <source>
        <strain evidence="5">LY-2023</strain>
        <tissue evidence="5">Leaf</tissue>
    </source>
</reference>
<dbReference type="GO" id="GO:0080188">
    <property type="term" value="P:gene silencing by siRNA-directed DNA methylation"/>
    <property type="evidence" value="ECO:0007669"/>
    <property type="project" value="InterPro"/>
</dbReference>
<evidence type="ECO:0000256" key="1">
    <source>
        <dbReference type="SAM" id="Coils"/>
    </source>
</evidence>
<keyword evidence="6" id="KW-1185">Reference proteome</keyword>
<comment type="caution">
    <text evidence="5">The sequence shown here is derived from an EMBL/GenBank/DDBJ whole genome shotgun (WGS) entry which is preliminary data.</text>
</comment>
<dbReference type="InterPro" id="IPR045177">
    <property type="entry name" value="FDM1-5/IDN2"/>
</dbReference>
<evidence type="ECO:0000256" key="2">
    <source>
        <dbReference type="SAM" id="MobiDB-lite"/>
    </source>
</evidence>
<dbReference type="Proteomes" id="UP001359559">
    <property type="component" value="Unassembled WGS sequence"/>
</dbReference>
<feature type="domain" description="Factor of DNA methylation 1-5/IDN2" evidence="4">
    <location>
        <begin position="556"/>
        <end position="686"/>
    </location>
</feature>
<keyword evidence="1" id="KW-0175">Coiled coil</keyword>
<name>A0AAN9ICK1_CLITE</name>
<dbReference type="EMBL" id="JAYKXN010000007">
    <property type="protein sequence ID" value="KAK7272065.1"/>
    <property type="molecule type" value="Genomic_DNA"/>
</dbReference>
<dbReference type="Pfam" id="PF03469">
    <property type="entry name" value="XH"/>
    <property type="match status" value="1"/>
</dbReference>
<sequence>MLYLQKTLQCLIRRVANFSLSVFLSHHKMSRERIRESDLRDYECRYYKDLKRNCYKLQVSKSEYRCPFCTDKRYSLRELLKHASRFVRDSRSGRVKELAQHSALKSYIERYLDVGVGSQSQPDAKALDVGAGSQSQPDAKALDVGAGSQSQPDVKALDVGAGSQSQPDAKDCKDKDQLFVWPWMGVVANIATKFENGKYVAESGSKLREEFAQKGFHPLRVNPLWNRKGHSGLAIVEFGKDWEGLTNALNFERSFETEHCGKRDYLRARHKGDRLFGWVARDDDYHSKSLIGEHLRKNGDLKTVSDKEAEDKKRTSLLVSGLANTLKIKNEKLEQVCSKFEDINESLNRVMDQKEEMIINYHNEIKKMQQKERDLMQKVFMDHEKARLLLQAQKKELLGREKDLQKRASQNDNERKKLQLKKKSNEMAIMEQKKADEKMMHLAEQQKKEKEKLHKKIHELEKELDAKQALELKIEQLKGAVQVMEHMKEEDDVEKRKIDAIKLDLQDKEEELEGMEQLLQTLVVRERKTNDELQDARKELINRLRNSSSRVNIGVKKMGELDGKPFVTVAKRKFAGEEADVKAVEFCSQWEAYLRDPNWHPFKIVTDKGITKEIFDDEDEKLRTLKDELGDEVFVAVTTALVELNNYNPSGRYPIPELWNFKEKRKALLKEGVSHIIRQWRLSKRRKT</sequence>
<dbReference type="InterPro" id="IPR005380">
    <property type="entry name" value="XS_domain"/>
</dbReference>
<dbReference type="CDD" id="cd12266">
    <property type="entry name" value="RRM_like_XS"/>
    <property type="match status" value="1"/>
</dbReference>
<feature type="domain" description="XS" evidence="3">
    <location>
        <begin position="176"/>
        <end position="286"/>
    </location>
</feature>
<accession>A0AAN9ICK1</accession>
<gene>
    <name evidence="5" type="ORF">RJT34_28443</name>
</gene>
<dbReference type="Gene3D" id="3.30.70.2890">
    <property type="entry name" value="XS domain"/>
    <property type="match status" value="1"/>
</dbReference>
<dbReference type="PANTHER" id="PTHR21596:SF23">
    <property type="entry name" value="FACTOR OF DNA METHYLATION 4"/>
    <property type="match status" value="1"/>
</dbReference>
<evidence type="ECO:0000313" key="5">
    <source>
        <dbReference type="EMBL" id="KAK7272065.1"/>
    </source>
</evidence>
<dbReference type="AlphaFoldDB" id="A0AAN9ICK1"/>
<evidence type="ECO:0008006" key="7">
    <source>
        <dbReference type="Google" id="ProtNLM"/>
    </source>
</evidence>
<feature type="region of interest" description="Disordered" evidence="2">
    <location>
        <begin position="123"/>
        <end position="171"/>
    </location>
</feature>
<proteinExistence type="predicted"/>